<dbReference type="AlphaFoldDB" id="A0A0L0GFT3"/>
<accession>A0A0L0GFT3</accession>
<proteinExistence type="predicted"/>
<evidence type="ECO:0000256" key="1">
    <source>
        <dbReference type="SAM" id="MobiDB-lite"/>
    </source>
</evidence>
<keyword evidence="3" id="KW-1185">Reference proteome</keyword>
<dbReference type="Proteomes" id="UP000054560">
    <property type="component" value="Unassembled WGS sequence"/>
</dbReference>
<sequence>MTKEDNKAANVAKATNVKGFTVGEEKQKRHPAPSAEAKATEITPVQPVPTLTKRKRLQPPWAPGPGAGAGNRLGVWESVLSKERLSRDSRPGPSCDPSLSLERGQTSLRFPFKRKE</sequence>
<feature type="compositionally biased region" description="Basic and acidic residues" evidence="1">
    <location>
        <begin position="80"/>
        <end position="90"/>
    </location>
</feature>
<evidence type="ECO:0000313" key="2">
    <source>
        <dbReference type="EMBL" id="KNC87138.1"/>
    </source>
</evidence>
<protein>
    <submittedName>
        <fullName evidence="2">Uncharacterized protein</fullName>
    </submittedName>
</protein>
<dbReference type="RefSeq" id="XP_014161040.1">
    <property type="nucleotide sequence ID" value="XM_014305565.1"/>
</dbReference>
<organism evidence="2 3">
    <name type="scientific">Sphaeroforma arctica JP610</name>
    <dbReference type="NCBI Taxonomy" id="667725"/>
    <lineage>
        <taxon>Eukaryota</taxon>
        <taxon>Ichthyosporea</taxon>
        <taxon>Ichthyophonida</taxon>
        <taxon>Sphaeroforma</taxon>
    </lineage>
</organism>
<dbReference type="EMBL" id="KQ241621">
    <property type="protein sequence ID" value="KNC87138.1"/>
    <property type="molecule type" value="Genomic_DNA"/>
</dbReference>
<reference evidence="2 3" key="1">
    <citation type="submission" date="2011-02" db="EMBL/GenBank/DDBJ databases">
        <title>The Genome Sequence of Sphaeroforma arctica JP610.</title>
        <authorList>
            <consortium name="The Broad Institute Genome Sequencing Platform"/>
            <person name="Russ C."/>
            <person name="Cuomo C."/>
            <person name="Young S.K."/>
            <person name="Zeng Q."/>
            <person name="Gargeya S."/>
            <person name="Alvarado L."/>
            <person name="Berlin A."/>
            <person name="Chapman S.B."/>
            <person name="Chen Z."/>
            <person name="Freedman E."/>
            <person name="Gellesch M."/>
            <person name="Goldberg J."/>
            <person name="Griggs A."/>
            <person name="Gujja S."/>
            <person name="Heilman E."/>
            <person name="Heiman D."/>
            <person name="Howarth C."/>
            <person name="Mehta T."/>
            <person name="Neiman D."/>
            <person name="Pearson M."/>
            <person name="Roberts A."/>
            <person name="Saif S."/>
            <person name="Shea T."/>
            <person name="Shenoy N."/>
            <person name="Sisk P."/>
            <person name="Stolte C."/>
            <person name="Sykes S."/>
            <person name="White J."/>
            <person name="Yandava C."/>
            <person name="Burger G."/>
            <person name="Gray M.W."/>
            <person name="Holland P.W.H."/>
            <person name="King N."/>
            <person name="Lang F.B.F."/>
            <person name="Roger A.J."/>
            <person name="Ruiz-Trillo I."/>
            <person name="Haas B."/>
            <person name="Nusbaum C."/>
            <person name="Birren B."/>
        </authorList>
    </citation>
    <scope>NUCLEOTIDE SEQUENCE [LARGE SCALE GENOMIC DNA]</scope>
    <source>
        <strain evidence="2 3">JP610</strain>
    </source>
</reference>
<evidence type="ECO:0000313" key="3">
    <source>
        <dbReference type="Proteomes" id="UP000054560"/>
    </source>
</evidence>
<feature type="region of interest" description="Disordered" evidence="1">
    <location>
        <begin position="18"/>
        <end position="116"/>
    </location>
</feature>
<name>A0A0L0GFT3_9EUKA</name>
<dbReference type="GeneID" id="25901225"/>
<gene>
    <name evidence="2" type="ORF">SARC_00721</name>
</gene>